<evidence type="ECO:0000313" key="3">
    <source>
        <dbReference type="EMBL" id="MFC0629525.1"/>
    </source>
</evidence>
<protein>
    <submittedName>
        <fullName evidence="3">Transposase</fullName>
    </submittedName>
</protein>
<dbReference type="RefSeq" id="WP_380057764.1">
    <property type="nucleotide sequence ID" value="NZ_JBHLTC010000067.1"/>
</dbReference>
<evidence type="ECO:0000313" key="4">
    <source>
        <dbReference type="Proteomes" id="UP001589890"/>
    </source>
</evidence>
<name>A0ABV6QY04_9ACTN</name>
<evidence type="ECO:0000256" key="1">
    <source>
        <dbReference type="SAM" id="MobiDB-lite"/>
    </source>
</evidence>
<accession>A0ABV6QY04</accession>
<organism evidence="3 4">
    <name type="scientific">Kribbella deserti</name>
    <dbReference type="NCBI Taxonomy" id="1926257"/>
    <lineage>
        <taxon>Bacteria</taxon>
        <taxon>Bacillati</taxon>
        <taxon>Actinomycetota</taxon>
        <taxon>Actinomycetes</taxon>
        <taxon>Propionibacteriales</taxon>
        <taxon>Kribbellaceae</taxon>
        <taxon>Kribbella</taxon>
    </lineage>
</organism>
<feature type="non-terminal residue" evidence="3">
    <location>
        <position position="273"/>
    </location>
</feature>
<proteinExistence type="predicted"/>
<sequence length="273" mass="29235">MLVTLLLYGYANRVHSSRQIERLCVVDVAFRVICAQDVPDHTTIARFRAEHEAAFTDLFTQVLIVCGKAGLGRVGSIAVDGTKIAANASIDANRTEDRLRAEAERIVAAAAAVDADEDALFGAKRGDELPPGMSGRGGGRVARIRDCLAQIDTETTQRTAAQAAADAKALAVVEAARDRVERAENKAKDATAGYQARCDADGRRPGGRPPVAVDDSHAVQVARARLAKAEQRFAEREARLRAAEQAAASTPSKGRPRRNVTDPDSRIMPTRKG</sequence>
<dbReference type="EMBL" id="JBHLTC010000067">
    <property type="protein sequence ID" value="MFC0629525.1"/>
    <property type="molecule type" value="Genomic_DNA"/>
</dbReference>
<evidence type="ECO:0000259" key="2">
    <source>
        <dbReference type="Pfam" id="PF05598"/>
    </source>
</evidence>
<feature type="region of interest" description="Disordered" evidence="1">
    <location>
        <begin position="183"/>
        <end position="211"/>
    </location>
</feature>
<dbReference type="Pfam" id="PF05598">
    <property type="entry name" value="DUF772"/>
    <property type="match status" value="1"/>
</dbReference>
<gene>
    <name evidence="3" type="ORF">ACFFGN_36025</name>
</gene>
<keyword evidence="4" id="KW-1185">Reference proteome</keyword>
<comment type="caution">
    <text evidence="3">The sequence shown here is derived from an EMBL/GenBank/DDBJ whole genome shotgun (WGS) entry which is preliminary data.</text>
</comment>
<feature type="region of interest" description="Disordered" evidence="1">
    <location>
        <begin position="237"/>
        <end position="273"/>
    </location>
</feature>
<dbReference type="Proteomes" id="UP001589890">
    <property type="component" value="Unassembled WGS sequence"/>
</dbReference>
<dbReference type="InterPro" id="IPR008490">
    <property type="entry name" value="Transposase_InsH_N"/>
</dbReference>
<dbReference type="PANTHER" id="PTHR33408">
    <property type="entry name" value="TRANSPOSASE"/>
    <property type="match status" value="1"/>
</dbReference>
<reference evidence="3 4" key="1">
    <citation type="submission" date="2024-09" db="EMBL/GenBank/DDBJ databases">
        <authorList>
            <person name="Sun Q."/>
            <person name="Mori K."/>
        </authorList>
    </citation>
    <scope>NUCLEOTIDE SEQUENCE [LARGE SCALE GENOMIC DNA]</scope>
    <source>
        <strain evidence="3 4">CGMCC 1.15906</strain>
    </source>
</reference>
<feature type="domain" description="Transposase InsH N-terminal" evidence="2">
    <location>
        <begin position="1"/>
        <end position="49"/>
    </location>
</feature>